<reference evidence="1" key="1">
    <citation type="journal article" date="2020" name="Stud. Mycol.">
        <title>101 Dothideomycetes genomes: a test case for predicting lifestyles and emergence of pathogens.</title>
        <authorList>
            <person name="Haridas S."/>
            <person name="Albert R."/>
            <person name="Binder M."/>
            <person name="Bloem J."/>
            <person name="Labutti K."/>
            <person name="Salamov A."/>
            <person name="Andreopoulos B."/>
            <person name="Baker S."/>
            <person name="Barry K."/>
            <person name="Bills G."/>
            <person name="Bluhm B."/>
            <person name="Cannon C."/>
            <person name="Castanera R."/>
            <person name="Culley D."/>
            <person name="Daum C."/>
            <person name="Ezra D."/>
            <person name="Gonzalez J."/>
            <person name="Henrissat B."/>
            <person name="Kuo A."/>
            <person name="Liang C."/>
            <person name="Lipzen A."/>
            <person name="Lutzoni F."/>
            <person name="Magnuson J."/>
            <person name="Mondo S."/>
            <person name="Nolan M."/>
            <person name="Ohm R."/>
            <person name="Pangilinan J."/>
            <person name="Park H.-J."/>
            <person name="Ramirez L."/>
            <person name="Alfaro M."/>
            <person name="Sun H."/>
            <person name="Tritt A."/>
            <person name="Yoshinaga Y."/>
            <person name="Zwiers L.-H."/>
            <person name="Turgeon B."/>
            <person name="Goodwin S."/>
            <person name="Spatafora J."/>
            <person name="Crous P."/>
            <person name="Grigoriev I."/>
        </authorList>
    </citation>
    <scope>NUCLEOTIDE SEQUENCE</scope>
    <source>
        <strain evidence="1">CBS 183.55</strain>
    </source>
</reference>
<accession>A0A6A5REW6</accession>
<organism evidence="1 2">
    <name type="scientific">Didymella exigua CBS 183.55</name>
    <dbReference type="NCBI Taxonomy" id="1150837"/>
    <lineage>
        <taxon>Eukaryota</taxon>
        <taxon>Fungi</taxon>
        <taxon>Dikarya</taxon>
        <taxon>Ascomycota</taxon>
        <taxon>Pezizomycotina</taxon>
        <taxon>Dothideomycetes</taxon>
        <taxon>Pleosporomycetidae</taxon>
        <taxon>Pleosporales</taxon>
        <taxon>Pleosporineae</taxon>
        <taxon>Didymellaceae</taxon>
        <taxon>Didymella</taxon>
    </lineage>
</organism>
<protein>
    <submittedName>
        <fullName evidence="1">Uncharacterized protein</fullName>
    </submittedName>
</protein>
<dbReference type="EMBL" id="ML978982">
    <property type="protein sequence ID" value="KAF1925644.1"/>
    <property type="molecule type" value="Genomic_DNA"/>
</dbReference>
<evidence type="ECO:0000313" key="1">
    <source>
        <dbReference type="EMBL" id="KAF1925644.1"/>
    </source>
</evidence>
<name>A0A6A5REW6_9PLEO</name>
<gene>
    <name evidence="1" type="ORF">M421DRAFT_398184</name>
</gene>
<dbReference type="GeneID" id="54347814"/>
<proteinExistence type="predicted"/>
<dbReference type="Proteomes" id="UP000800082">
    <property type="component" value="Unassembled WGS sequence"/>
</dbReference>
<dbReference type="RefSeq" id="XP_033445896.1">
    <property type="nucleotide sequence ID" value="XM_033590156.1"/>
</dbReference>
<evidence type="ECO:0000313" key="2">
    <source>
        <dbReference type="Proteomes" id="UP000800082"/>
    </source>
</evidence>
<sequence>MAGASRRASTADRLYRQIIDYYGRCSVIANVTAPVWGQSWHVAAMLDSSSRIAGNPGGWLWGLCNPYRPHDSYIAQSQLEFDQSKAKLQELRAAAAPHLLDARRIRTKHQLCMKGPDSNRRRTGRSVHLATLSAEIRLEVPFEGVYDRPSLGGI</sequence>
<keyword evidence="2" id="KW-1185">Reference proteome</keyword>
<dbReference type="AlphaFoldDB" id="A0A6A5REW6"/>